<dbReference type="Gene3D" id="3.90.550.10">
    <property type="entry name" value="Spore Coat Polysaccharide Biosynthesis Protein SpsA, Chain A"/>
    <property type="match status" value="1"/>
</dbReference>
<reference evidence="3 4" key="1">
    <citation type="journal article" date="2021" name="Elife">
        <title>Chloroplast acquisition without the gene transfer in kleptoplastic sea slugs, Plakobranchus ocellatus.</title>
        <authorList>
            <person name="Maeda T."/>
            <person name="Takahashi S."/>
            <person name="Yoshida T."/>
            <person name="Shimamura S."/>
            <person name="Takaki Y."/>
            <person name="Nagai Y."/>
            <person name="Toyoda A."/>
            <person name="Suzuki Y."/>
            <person name="Arimoto A."/>
            <person name="Ishii H."/>
            <person name="Satoh N."/>
            <person name="Nishiyama T."/>
            <person name="Hasebe M."/>
            <person name="Maruyama T."/>
            <person name="Minagawa J."/>
            <person name="Obokata J."/>
            <person name="Shigenobu S."/>
        </authorList>
    </citation>
    <scope>NUCLEOTIDE SEQUENCE [LARGE SCALE GENOMIC DNA]</scope>
</reference>
<comment type="caution">
    <text evidence="3">The sequence shown here is derived from an EMBL/GenBank/DDBJ whole genome shotgun (WGS) entry which is preliminary data.</text>
</comment>
<feature type="domain" description="Glycosyltransferase 2-like" evidence="2">
    <location>
        <begin position="63"/>
        <end position="186"/>
    </location>
</feature>
<dbReference type="SUPFAM" id="SSF53448">
    <property type="entry name" value="Nucleotide-diphospho-sugar transferases"/>
    <property type="match status" value="1"/>
</dbReference>
<protein>
    <submittedName>
        <fullName evidence="3">Polypeptide N-acetylgalactosaminyltransferase</fullName>
    </submittedName>
</protein>
<evidence type="ECO:0000313" key="3">
    <source>
        <dbReference type="EMBL" id="GFR72604.1"/>
    </source>
</evidence>
<evidence type="ECO:0000259" key="2">
    <source>
        <dbReference type="Pfam" id="PF00535"/>
    </source>
</evidence>
<name>A0AAV4FHS1_9GAST</name>
<dbReference type="InterPro" id="IPR029044">
    <property type="entry name" value="Nucleotide-diphossugar_trans"/>
</dbReference>
<dbReference type="GO" id="GO:0004653">
    <property type="term" value="F:polypeptide N-acetylgalactosaminyltransferase activity"/>
    <property type="evidence" value="ECO:0007669"/>
    <property type="project" value="TreeGrafter"/>
</dbReference>
<keyword evidence="4" id="KW-1185">Reference proteome</keyword>
<dbReference type="GO" id="GO:0006493">
    <property type="term" value="P:protein O-linked glycosylation"/>
    <property type="evidence" value="ECO:0007669"/>
    <property type="project" value="TreeGrafter"/>
</dbReference>
<dbReference type="Proteomes" id="UP000762676">
    <property type="component" value="Unassembled WGS sequence"/>
</dbReference>
<accession>A0AAV4FHS1</accession>
<evidence type="ECO:0000256" key="1">
    <source>
        <dbReference type="ARBA" id="ARBA00023157"/>
    </source>
</evidence>
<dbReference type="GO" id="GO:0005794">
    <property type="term" value="C:Golgi apparatus"/>
    <property type="evidence" value="ECO:0007669"/>
    <property type="project" value="TreeGrafter"/>
</dbReference>
<dbReference type="PANTHER" id="PTHR11675">
    <property type="entry name" value="N-ACETYLGALACTOSAMINYLTRANSFERASE"/>
    <property type="match status" value="1"/>
</dbReference>
<dbReference type="PANTHER" id="PTHR11675:SF126">
    <property type="entry name" value="RICIN B LECTIN DOMAIN-CONTAINING PROTEIN"/>
    <property type="match status" value="1"/>
</dbReference>
<dbReference type="AlphaFoldDB" id="A0AAV4FHS1"/>
<proteinExistence type="predicted"/>
<dbReference type="InterPro" id="IPR001173">
    <property type="entry name" value="Glyco_trans_2-like"/>
</dbReference>
<dbReference type="EMBL" id="BMAT01011421">
    <property type="protein sequence ID" value="GFR72604.1"/>
    <property type="molecule type" value="Genomic_DNA"/>
</dbReference>
<dbReference type="Pfam" id="PF00535">
    <property type="entry name" value="Glycos_transf_2"/>
    <property type="match status" value="1"/>
</dbReference>
<organism evidence="3 4">
    <name type="scientific">Elysia marginata</name>
    <dbReference type="NCBI Taxonomy" id="1093978"/>
    <lineage>
        <taxon>Eukaryota</taxon>
        <taxon>Metazoa</taxon>
        <taxon>Spiralia</taxon>
        <taxon>Lophotrochozoa</taxon>
        <taxon>Mollusca</taxon>
        <taxon>Gastropoda</taxon>
        <taxon>Heterobranchia</taxon>
        <taxon>Euthyneura</taxon>
        <taxon>Panpulmonata</taxon>
        <taxon>Sacoglossa</taxon>
        <taxon>Placobranchoidea</taxon>
        <taxon>Plakobranchidae</taxon>
        <taxon>Elysia</taxon>
    </lineage>
</organism>
<gene>
    <name evidence="3" type="ORF">ElyMa_005710400</name>
</gene>
<evidence type="ECO:0000313" key="4">
    <source>
        <dbReference type="Proteomes" id="UP000762676"/>
    </source>
</evidence>
<keyword evidence="1" id="KW-1015">Disulfide bond</keyword>
<sequence length="223" mass="25039">MRTVLSVLDRTPAGLLDKIVLVNDASTLGRLDYGNDTTSTGYRIVRLVWVDDLGETLRVKLLHFKKVVLTKTSKREGLVRARLIGASMAKSKVIVFLDAHCECNTGWLEPLLYSLQQDSNKVVSPYIDTIRSESLEYRKSPDRLQGGFNWRLEFSWRAAPAAGTDTQPIRTPVISGGLFAVTKDYFSHLGGYDPQLNIWGGENFELSFKEVHEDTVLKTGLEF</sequence>